<evidence type="ECO:0000313" key="1">
    <source>
        <dbReference type="EMBL" id="QHI38080.1"/>
    </source>
</evidence>
<dbReference type="EMBL" id="CP019288">
    <property type="protein sequence ID" value="QHI38080.1"/>
    <property type="molecule type" value="Genomic_DNA"/>
</dbReference>
<evidence type="ECO:0000313" key="2">
    <source>
        <dbReference type="Proteomes" id="UP000464657"/>
    </source>
</evidence>
<dbReference type="Proteomes" id="UP000464657">
    <property type="component" value="Chromosome"/>
</dbReference>
<proteinExistence type="predicted"/>
<keyword evidence="2" id="KW-1185">Reference proteome</keyword>
<organism evidence="1 2">
    <name type="scientific">Kordia antarctica</name>
    <dbReference type="NCBI Taxonomy" id="1218801"/>
    <lineage>
        <taxon>Bacteria</taxon>
        <taxon>Pseudomonadati</taxon>
        <taxon>Bacteroidota</taxon>
        <taxon>Flavobacteriia</taxon>
        <taxon>Flavobacteriales</taxon>
        <taxon>Flavobacteriaceae</taxon>
        <taxon>Kordia</taxon>
    </lineage>
</organism>
<dbReference type="RefSeq" id="WP_160130647.1">
    <property type="nucleotide sequence ID" value="NZ_CP019288.1"/>
</dbReference>
<reference evidence="1 2" key="1">
    <citation type="journal article" date="2013" name="Int. J. Syst. Evol. Microbiol.">
        <title>Kordia antarctica sp. nov., isolated from Antarctic seawater.</title>
        <authorList>
            <person name="Baek K."/>
            <person name="Choi A."/>
            <person name="Kang I."/>
            <person name="Lee K."/>
            <person name="Cho J.C."/>
        </authorList>
    </citation>
    <scope>NUCLEOTIDE SEQUENCE [LARGE SCALE GENOMIC DNA]</scope>
    <source>
        <strain evidence="1 2">IMCC3317</strain>
    </source>
</reference>
<name>A0A7L4ZNK3_9FLAO</name>
<dbReference type="KEGG" id="kan:IMCC3317_34650"/>
<gene>
    <name evidence="1" type="ORF">IMCC3317_34650</name>
</gene>
<dbReference type="OrthoDB" id="1120195at2"/>
<dbReference type="AlphaFoldDB" id="A0A7L4ZNK3"/>
<protein>
    <submittedName>
        <fullName evidence="1">Uncharacterized protein</fullName>
    </submittedName>
</protein>
<accession>A0A7L4ZNK3</accession>
<sequence>MLKNYEHIEELLIDATKEQLYEKLIAQLNKDFTLANIEESFSQELKPDELKTELHEIVYRLIQEKFAEYLNLLYIMDVSEAKIKALDGSDMLQLSENVVLLMLKREWQKVWFKNKL</sequence>